<evidence type="ECO:0000313" key="6">
    <source>
        <dbReference type="EMBL" id="CAH2355886.1"/>
    </source>
</evidence>
<evidence type="ECO:0000256" key="3">
    <source>
        <dbReference type="SAM" id="Coils"/>
    </source>
</evidence>
<feature type="coiled-coil region" evidence="3">
    <location>
        <begin position="464"/>
        <end position="527"/>
    </location>
</feature>
<comment type="caution">
    <text evidence="6">The sequence shown here is derived from an EMBL/GenBank/DDBJ whole genome shotgun (WGS) entry which is preliminary data.</text>
</comment>
<dbReference type="GO" id="GO:0030907">
    <property type="term" value="C:MBF transcription complex"/>
    <property type="evidence" value="ECO:0007669"/>
    <property type="project" value="TreeGrafter"/>
</dbReference>
<dbReference type="EMBL" id="CAKXYY010000037">
    <property type="protein sequence ID" value="CAH2355886.1"/>
    <property type="molecule type" value="Genomic_DNA"/>
</dbReference>
<dbReference type="PROSITE" id="PS51299">
    <property type="entry name" value="HTH_APSES"/>
    <property type="match status" value="1"/>
</dbReference>
<keyword evidence="1" id="KW-0677">Repeat</keyword>
<sequence>MATNVFPADYATVPVFEYTTEEGSFILRRQFDSYINVTHLLNIAGLPRKQIRSILDEICANDTFEKINVGNWKYQGTYIPLESALKIAKDVNVYDKVEPIFEIDLALKMPVQPVNTSSIDPPAPVQASAPIAGSFETPDKPKRKIKEQEISRKRQSVATTSTVPLEIPSSGSTEEVPKSKLVESGFPRPDREIDPFLKADDALYEIFKVLYENDPKGLGMPIKLICIELLKINPEMKNITKNFSAFVSGKILFYLRKIDSRNRNAKYILKKQHSSQLNAFIYKYLGAFEVELDKIPRDTVPSAVLKKRKEKQRKEKQKTAKKKTAKSKRKQTSIEKEKGKEKEQMTEKEPDKLVNEKSDKEAIAVSNISSRRPTRNSNAIVAVAAPSHTQELIDAQKKVQDLEIKRLHEAIETLKSSLQKVNHVQKGNILVDELKSLKVEVSHLNLNYDKQKGNIAMLSLFKRNTELSSNNSKLMDENSLLKEQIAILRNEKKILEKSAVEKGTAEIESLESELDAEIQNVENLIASDETLKTEVAKLPRTDTLIGGYKQLVETRILYQERKYQKKQLESDMKIKRLQEEISELNQMISEAYKLIHFKEEVISVDRSLIEEYSKGYR</sequence>
<keyword evidence="7" id="KW-1185">Reference proteome</keyword>
<feature type="region of interest" description="Disordered" evidence="4">
    <location>
        <begin position="119"/>
        <end position="184"/>
    </location>
</feature>
<evidence type="ECO:0000259" key="5">
    <source>
        <dbReference type="PROSITE" id="PS51299"/>
    </source>
</evidence>
<dbReference type="GO" id="GO:0033309">
    <property type="term" value="C:SBF transcription complex"/>
    <property type="evidence" value="ECO:0007669"/>
    <property type="project" value="TreeGrafter"/>
</dbReference>
<evidence type="ECO:0000256" key="1">
    <source>
        <dbReference type="ARBA" id="ARBA00022737"/>
    </source>
</evidence>
<protein>
    <recommendedName>
        <fullName evidence="5">HTH APSES-type domain-containing protein</fullName>
    </recommendedName>
</protein>
<reference evidence="6" key="1">
    <citation type="submission" date="2022-03" db="EMBL/GenBank/DDBJ databases">
        <authorList>
            <person name="Legras J.-L."/>
            <person name="Devillers H."/>
            <person name="Grondin C."/>
        </authorList>
    </citation>
    <scope>NUCLEOTIDE SEQUENCE</scope>
    <source>
        <strain evidence="6">CLIB 1423</strain>
    </source>
</reference>
<feature type="domain" description="HTH APSES-type" evidence="5">
    <location>
        <begin position="5"/>
        <end position="113"/>
    </location>
</feature>
<dbReference type="InterPro" id="IPR018004">
    <property type="entry name" value="KilA/APSES_HTH"/>
</dbReference>
<proteinExistence type="predicted"/>
<name>A0A9P0QVS9_9ASCO</name>
<evidence type="ECO:0000313" key="7">
    <source>
        <dbReference type="Proteomes" id="UP000837801"/>
    </source>
</evidence>
<dbReference type="GO" id="GO:0000981">
    <property type="term" value="F:DNA-binding transcription factor activity, RNA polymerase II-specific"/>
    <property type="evidence" value="ECO:0007669"/>
    <property type="project" value="UniProtKB-ARBA"/>
</dbReference>
<feature type="compositionally biased region" description="Polar residues" evidence="4">
    <location>
        <begin position="156"/>
        <end position="173"/>
    </location>
</feature>
<dbReference type="PANTHER" id="PTHR43828:SF3">
    <property type="entry name" value="CHROMO DOMAIN-CONTAINING PROTEIN"/>
    <property type="match status" value="1"/>
</dbReference>
<keyword evidence="2" id="KW-0040">ANK repeat</keyword>
<keyword evidence="3" id="KW-0175">Coiled coil</keyword>
<dbReference type="GO" id="GO:0003677">
    <property type="term" value="F:DNA binding"/>
    <property type="evidence" value="ECO:0007669"/>
    <property type="project" value="InterPro"/>
</dbReference>
<feature type="compositionally biased region" description="Basic residues" evidence="4">
    <location>
        <begin position="305"/>
        <end position="331"/>
    </location>
</feature>
<dbReference type="OrthoDB" id="6718656at2759"/>
<dbReference type="PANTHER" id="PTHR43828">
    <property type="entry name" value="ASPARAGINASE"/>
    <property type="match status" value="1"/>
</dbReference>
<dbReference type="Pfam" id="PF04383">
    <property type="entry name" value="KilA-N"/>
    <property type="match status" value="1"/>
</dbReference>
<evidence type="ECO:0000256" key="2">
    <source>
        <dbReference type="ARBA" id="ARBA00023043"/>
    </source>
</evidence>
<dbReference type="InterPro" id="IPR051642">
    <property type="entry name" value="SWI6-like"/>
</dbReference>
<dbReference type="Gene3D" id="3.10.260.10">
    <property type="entry name" value="Transcription regulator HTH, APSES-type DNA-binding domain"/>
    <property type="match status" value="1"/>
</dbReference>
<feature type="region of interest" description="Disordered" evidence="4">
    <location>
        <begin position="303"/>
        <end position="371"/>
    </location>
</feature>
<accession>A0A9P0QVS9</accession>
<organism evidence="6 7">
    <name type="scientific">[Candida] railenensis</name>
    <dbReference type="NCBI Taxonomy" id="45579"/>
    <lineage>
        <taxon>Eukaryota</taxon>
        <taxon>Fungi</taxon>
        <taxon>Dikarya</taxon>
        <taxon>Ascomycota</taxon>
        <taxon>Saccharomycotina</taxon>
        <taxon>Pichiomycetes</taxon>
        <taxon>Debaryomycetaceae</taxon>
        <taxon>Kurtzmaniella</taxon>
    </lineage>
</organism>
<dbReference type="InterPro" id="IPR003163">
    <property type="entry name" value="Tscrpt_reg_HTH_APSES-type"/>
</dbReference>
<dbReference type="AlphaFoldDB" id="A0A9P0QVS9"/>
<dbReference type="InterPro" id="IPR036887">
    <property type="entry name" value="HTH_APSES_sf"/>
</dbReference>
<gene>
    <name evidence="6" type="ORF">CLIB1423_37S00386</name>
</gene>
<feature type="compositionally biased region" description="Basic and acidic residues" evidence="4">
    <location>
        <begin position="332"/>
        <end position="362"/>
    </location>
</feature>
<dbReference type="SMART" id="SM01252">
    <property type="entry name" value="KilA-N"/>
    <property type="match status" value="1"/>
</dbReference>
<dbReference type="Proteomes" id="UP000837801">
    <property type="component" value="Unassembled WGS sequence"/>
</dbReference>
<dbReference type="SUPFAM" id="SSF54616">
    <property type="entry name" value="DNA-binding domain of Mlu1-box binding protein MBP1"/>
    <property type="match status" value="1"/>
</dbReference>
<evidence type="ECO:0000256" key="4">
    <source>
        <dbReference type="SAM" id="MobiDB-lite"/>
    </source>
</evidence>